<dbReference type="InParanoid" id="G1TP45"/>
<dbReference type="GO" id="GO:0005634">
    <property type="term" value="C:nucleus"/>
    <property type="evidence" value="ECO:0007669"/>
    <property type="project" value="InterPro"/>
</dbReference>
<reference evidence="4" key="3">
    <citation type="submission" date="2025-09" db="UniProtKB">
        <authorList>
            <consortium name="Ensembl"/>
        </authorList>
    </citation>
    <scope>IDENTIFICATION</scope>
    <source>
        <strain evidence="4">Thorbecke</strain>
    </source>
</reference>
<dbReference type="HOGENOM" id="CLU_051687_4_1_1"/>
<feature type="region of interest" description="Disordered" evidence="3">
    <location>
        <begin position="80"/>
        <end position="175"/>
    </location>
</feature>
<organism evidence="4 5">
    <name type="scientific">Oryctolagus cuniculus</name>
    <name type="common">Rabbit</name>
    <dbReference type="NCBI Taxonomy" id="9986"/>
    <lineage>
        <taxon>Eukaryota</taxon>
        <taxon>Metazoa</taxon>
        <taxon>Chordata</taxon>
        <taxon>Craniata</taxon>
        <taxon>Vertebrata</taxon>
        <taxon>Euteleostomi</taxon>
        <taxon>Mammalia</taxon>
        <taxon>Eutheria</taxon>
        <taxon>Euarchontoglires</taxon>
        <taxon>Glires</taxon>
        <taxon>Lagomorpha</taxon>
        <taxon>Leporidae</taxon>
        <taxon>Oryctolagus</taxon>
    </lineage>
</organism>
<dbReference type="InterPro" id="IPR037231">
    <property type="entry name" value="NAP-like_sf"/>
</dbReference>
<reference evidence="4" key="2">
    <citation type="submission" date="2025-08" db="UniProtKB">
        <authorList>
            <consortium name="Ensembl"/>
        </authorList>
    </citation>
    <scope>IDENTIFICATION</scope>
    <source>
        <strain evidence="4">Thorbecke</strain>
    </source>
</reference>
<dbReference type="SUPFAM" id="SSF143113">
    <property type="entry name" value="NAP-like"/>
    <property type="match status" value="1"/>
</dbReference>
<evidence type="ECO:0000313" key="4">
    <source>
        <dbReference type="Ensembl" id="ENSOCUP00000018775.2"/>
    </source>
</evidence>
<keyword evidence="5" id="KW-1185">Reference proteome</keyword>
<proteinExistence type="inferred from homology"/>
<evidence type="ECO:0000313" key="5">
    <source>
        <dbReference type="Proteomes" id="UP000001811"/>
    </source>
</evidence>
<dbReference type="GeneTree" id="ENSGT00940000154891"/>
<dbReference type="eggNOG" id="KOG1508">
    <property type="taxonomic scope" value="Eukaryota"/>
</dbReference>
<dbReference type="Bgee" id="ENSOCUG00000027428">
    <property type="expression patterns" value="Expressed in uterus and 1 other cell type or tissue"/>
</dbReference>
<feature type="compositionally biased region" description="Basic and acidic residues" evidence="3">
    <location>
        <begin position="89"/>
        <end position="101"/>
    </location>
</feature>
<protein>
    <submittedName>
        <fullName evidence="4">Uncharacterized protein</fullName>
    </submittedName>
</protein>
<dbReference type="EMBL" id="AAGW02048243">
    <property type="status" value="NOT_ANNOTATED_CDS"/>
    <property type="molecule type" value="Genomic_DNA"/>
</dbReference>
<evidence type="ECO:0000256" key="2">
    <source>
        <dbReference type="RuleBase" id="RU003876"/>
    </source>
</evidence>
<dbReference type="GO" id="GO:0006334">
    <property type="term" value="P:nucleosome assembly"/>
    <property type="evidence" value="ECO:0007669"/>
    <property type="project" value="InterPro"/>
</dbReference>
<feature type="compositionally biased region" description="Basic residues" evidence="3">
    <location>
        <begin position="160"/>
        <end position="175"/>
    </location>
</feature>
<dbReference type="Pfam" id="PF00956">
    <property type="entry name" value="NAP"/>
    <property type="match status" value="1"/>
</dbReference>
<sequence>EQKYDKLRQPSTQQRSGWMAQIPDLGGTFVNQAEAALHRLTRVQVAESEDTKAGYGTDLHFDEDPYFKNKALCKEFHLHDSGDASSESPDIKGRSGKDLGARSRPTLGCASQAGADRNRCTSAPALLSTHSQAGAAEGGVTEADTWPKPLQRYADDGRGRGRAGRGWRKRTGRHR</sequence>
<dbReference type="STRING" id="9986.ENSOCUP00000018775"/>
<dbReference type="AlphaFoldDB" id="G1TP45"/>
<name>G1TP45_RABIT</name>
<dbReference type="InterPro" id="IPR002164">
    <property type="entry name" value="NAP_family"/>
</dbReference>
<comment type="similarity">
    <text evidence="1 2">Belongs to the nucleosome assembly protein (NAP) family.</text>
</comment>
<dbReference type="Gene3D" id="3.30.1120.90">
    <property type="entry name" value="Nucleosome assembly protein"/>
    <property type="match status" value="1"/>
</dbReference>
<dbReference type="PaxDb" id="9986-ENSOCUP00000018775"/>
<accession>G1TP45</accession>
<dbReference type="SMR" id="G1TP45"/>
<reference evidence="4 5" key="1">
    <citation type="journal article" date="2011" name="Nature">
        <title>A high-resolution map of human evolutionary constraint using 29 mammals.</title>
        <authorList>
            <person name="Lindblad-Toh K."/>
            <person name="Garber M."/>
            <person name="Zuk O."/>
            <person name="Lin M.F."/>
            <person name="Parker B.J."/>
            <person name="Washietl S."/>
            <person name="Kheradpour P."/>
            <person name="Ernst J."/>
            <person name="Jordan G."/>
            <person name="Mauceli E."/>
            <person name="Ward L.D."/>
            <person name="Lowe C.B."/>
            <person name="Holloway A.K."/>
            <person name="Clamp M."/>
            <person name="Gnerre S."/>
            <person name="Alfoldi J."/>
            <person name="Beal K."/>
            <person name="Chang J."/>
            <person name="Clawson H."/>
            <person name="Cuff J."/>
            <person name="Di Palma F."/>
            <person name="Fitzgerald S."/>
            <person name="Flicek P."/>
            <person name="Guttman M."/>
            <person name="Hubisz M.J."/>
            <person name="Jaffe D.B."/>
            <person name="Jungreis I."/>
            <person name="Kent W.J."/>
            <person name="Kostka D."/>
            <person name="Lara M."/>
            <person name="Martins A.L."/>
            <person name="Massingham T."/>
            <person name="Moltke I."/>
            <person name="Raney B.J."/>
            <person name="Rasmussen M.D."/>
            <person name="Robinson J."/>
            <person name="Stark A."/>
            <person name="Vilella A.J."/>
            <person name="Wen J."/>
            <person name="Xie X."/>
            <person name="Zody M.C."/>
            <person name="Baldwin J."/>
            <person name="Bloom T."/>
            <person name="Chin C.W."/>
            <person name="Heiman D."/>
            <person name="Nicol R."/>
            <person name="Nusbaum C."/>
            <person name="Young S."/>
            <person name="Wilkinson J."/>
            <person name="Worley K.C."/>
            <person name="Kovar C.L."/>
            <person name="Muzny D.M."/>
            <person name="Gibbs R.A."/>
            <person name="Cree A."/>
            <person name="Dihn H.H."/>
            <person name="Fowler G."/>
            <person name="Jhangiani S."/>
            <person name="Joshi V."/>
            <person name="Lee S."/>
            <person name="Lewis L.R."/>
            <person name="Nazareth L.V."/>
            <person name="Okwuonu G."/>
            <person name="Santibanez J."/>
            <person name="Warren W.C."/>
            <person name="Mardis E.R."/>
            <person name="Weinstock G.M."/>
            <person name="Wilson R.K."/>
            <person name="Delehaunty K."/>
            <person name="Dooling D."/>
            <person name="Fronik C."/>
            <person name="Fulton L."/>
            <person name="Fulton B."/>
            <person name="Graves T."/>
            <person name="Minx P."/>
            <person name="Sodergren E."/>
            <person name="Birney E."/>
            <person name="Margulies E.H."/>
            <person name="Herrero J."/>
            <person name="Green E.D."/>
            <person name="Haussler D."/>
            <person name="Siepel A."/>
            <person name="Goldman N."/>
            <person name="Pollard K.S."/>
            <person name="Pedersen J.S."/>
            <person name="Lander E.S."/>
            <person name="Kellis M."/>
        </authorList>
    </citation>
    <scope>NUCLEOTIDE SEQUENCE [LARGE SCALE GENOMIC DNA]</scope>
    <source>
        <strain evidence="4 5">Thorbecke inbred</strain>
    </source>
</reference>
<dbReference type="Ensembl" id="ENSOCUT00000024841.2">
    <property type="protein sequence ID" value="ENSOCUP00000018775.2"/>
    <property type="gene ID" value="ENSOCUG00000027428.2"/>
</dbReference>
<evidence type="ECO:0000256" key="3">
    <source>
        <dbReference type="SAM" id="MobiDB-lite"/>
    </source>
</evidence>
<dbReference type="PANTHER" id="PTHR11875">
    <property type="entry name" value="TESTIS-SPECIFIC Y-ENCODED PROTEIN"/>
    <property type="match status" value="1"/>
</dbReference>
<evidence type="ECO:0000256" key="1">
    <source>
        <dbReference type="ARBA" id="ARBA00009947"/>
    </source>
</evidence>
<dbReference type="Proteomes" id="UP000001811">
    <property type="component" value="Chromosome 1"/>
</dbReference>